<evidence type="ECO:0000256" key="3">
    <source>
        <dbReference type="ARBA" id="ARBA00004947"/>
    </source>
</evidence>
<dbReference type="Gene3D" id="3.90.25.10">
    <property type="entry name" value="UDP-galactose 4-epimerase, domain 1"/>
    <property type="match status" value="1"/>
</dbReference>
<dbReference type="InterPro" id="IPR036291">
    <property type="entry name" value="NAD(P)-bd_dom_sf"/>
</dbReference>
<comment type="pathway">
    <text evidence="3 10">Carbohydrate metabolism; galactose metabolism.</text>
</comment>
<dbReference type="PANTHER" id="PTHR43725">
    <property type="entry name" value="UDP-GLUCOSE 4-EPIMERASE"/>
    <property type="match status" value="1"/>
</dbReference>
<evidence type="ECO:0000313" key="13">
    <source>
        <dbReference type="Proteomes" id="UP001464891"/>
    </source>
</evidence>
<dbReference type="InterPro" id="IPR001509">
    <property type="entry name" value="Epimerase_deHydtase"/>
</dbReference>
<evidence type="ECO:0000256" key="4">
    <source>
        <dbReference type="ARBA" id="ARBA00007637"/>
    </source>
</evidence>
<evidence type="ECO:0000256" key="9">
    <source>
        <dbReference type="ARBA" id="ARBA00023277"/>
    </source>
</evidence>
<dbReference type="InterPro" id="IPR005886">
    <property type="entry name" value="UDP_G4E"/>
</dbReference>
<dbReference type="GO" id="GO:0003978">
    <property type="term" value="F:UDP-glucose 4-epimerase activity"/>
    <property type="evidence" value="ECO:0007669"/>
    <property type="project" value="UniProtKB-EC"/>
</dbReference>
<dbReference type="Gene3D" id="3.40.50.720">
    <property type="entry name" value="NAD(P)-binding Rossmann-like Domain"/>
    <property type="match status" value="1"/>
</dbReference>
<feature type="domain" description="NAD-dependent epimerase/dehydratase" evidence="11">
    <location>
        <begin position="8"/>
        <end position="259"/>
    </location>
</feature>
<dbReference type="PANTHER" id="PTHR43725:SF53">
    <property type="entry name" value="UDP-ARABINOSE 4-EPIMERASE 1"/>
    <property type="match status" value="1"/>
</dbReference>
<evidence type="ECO:0000256" key="6">
    <source>
        <dbReference type="ARBA" id="ARBA00018569"/>
    </source>
</evidence>
<proteinExistence type="inferred from homology"/>
<keyword evidence="7 10" id="KW-0520">NAD</keyword>
<comment type="caution">
    <text evidence="12">The sequence shown here is derived from an EMBL/GenBank/DDBJ whole genome shotgun (WGS) entry which is preliminary data.</text>
</comment>
<protein>
    <recommendedName>
        <fullName evidence="6 10">UDP-glucose 4-epimerase</fullName>
        <ecNumber evidence="5 10">5.1.3.2</ecNumber>
    </recommendedName>
</protein>
<dbReference type="CDD" id="cd05247">
    <property type="entry name" value="UDP_G4E_1_SDR_e"/>
    <property type="match status" value="1"/>
</dbReference>
<keyword evidence="9 10" id="KW-0119">Carbohydrate metabolism</keyword>
<comment type="subunit">
    <text evidence="10">Homodimer.</text>
</comment>
<accession>A0ABV0J8T7</accession>
<comment type="similarity">
    <text evidence="4 10">Belongs to the NAD(P)-dependent epimerase/dehydratase family.</text>
</comment>
<evidence type="ECO:0000256" key="2">
    <source>
        <dbReference type="ARBA" id="ARBA00001911"/>
    </source>
</evidence>
<evidence type="ECO:0000256" key="1">
    <source>
        <dbReference type="ARBA" id="ARBA00000083"/>
    </source>
</evidence>
<evidence type="ECO:0000256" key="7">
    <source>
        <dbReference type="ARBA" id="ARBA00023027"/>
    </source>
</evidence>
<dbReference type="SUPFAM" id="SSF51735">
    <property type="entry name" value="NAD(P)-binding Rossmann-fold domains"/>
    <property type="match status" value="1"/>
</dbReference>
<keyword evidence="13" id="KW-1185">Reference proteome</keyword>
<dbReference type="NCBIfam" id="TIGR01179">
    <property type="entry name" value="galE"/>
    <property type="match status" value="1"/>
</dbReference>
<reference evidence="12 13" key="1">
    <citation type="submission" date="2022-04" db="EMBL/GenBank/DDBJ databases">
        <title>Positive selection, recombination, and allopatry shape intraspecific diversity of widespread and dominant cyanobacteria.</title>
        <authorList>
            <person name="Wei J."/>
            <person name="Shu W."/>
            <person name="Hu C."/>
        </authorList>
    </citation>
    <scope>NUCLEOTIDE SEQUENCE [LARGE SCALE GENOMIC DNA]</scope>
    <source>
        <strain evidence="12 13">GB2-A4</strain>
    </source>
</reference>
<comment type="catalytic activity">
    <reaction evidence="1 10">
        <text>UDP-alpha-D-glucose = UDP-alpha-D-galactose</text>
        <dbReference type="Rhea" id="RHEA:22168"/>
        <dbReference type="ChEBI" id="CHEBI:58885"/>
        <dbReference type="ChEBI" id="CHEBI:66914"/>
        <dbReference type="EC" id="5.1.3.2"/>
    </reaction>
</comment>
<evidence type="ECO:0000259" key="11">
    <source>
        <dbReference type="Pfam" id="PF01370"/>
    </source>
</evidence>
<keyword evidence="8 10" id="KW-0413">Isomerase</keyword>
<evidence type="ECO:0000256" key="8">
    <source>
        <dbReference type="ARBA" id="ARBA00023235"/>
    </source>
</evidence>
<dbReference type="Pfam" id="PF01370">
    <property type="entry name" value="Epimerase"/>
    <property type="match status" value="1"/>
</dbReference>
<organism evidence="12 13">
    <name type="scientific">Trichocoleus desertorum GB2-A4</name>
    <dbReference type="NCBI Taxonomy" id="2933944"/>
    <lineage>
        <taxon>Bacteria</taxon>
        <taxon>Bacillati</taxon>
        <taxon>Cyanobacteriota</taxon>
        <taxon>Cyanophyceae</taxon>
        <taxon>Leptolyngbyales</taxon>
        <taxon>Trichocoleusaceae</taxon>
        <taxon>Trichocoleus</taxon>
    </lineage>
</organism>
<evidence type="ECO:0000256" key="5">
    <source>
        <dbReference type="ARBA" id="ARBA00013189"/>
    </source>
</evidence>
<evidence type="ECO:0000256" key="10">
    <source>
        <dbReference type="RuleBase" id="RU366046"/>
    </source>
</evidence>
<name>A0ABV0J8T7_9CYAN</name>
<dbReference type="EC" id="5.1.3.2" evidence="5 10"/>
<dbReference type="Proteomes" id="UP001464891">
    <property type="component" value="Unassembled WGS sequence"/>
</dbReference>
<comment type="cofactor">
    <cofactor evidence="2 10">
        <name>NAD(+)</name>
        <dbReference type="ChEBI" id="CHEBI:57540"/>
    </cofactor>
</comment>
<dbReference type="RefSeq" id="WP_190441555.1">
    <property type="nucleotide sequence ID" value="NZ_JAMPKM010000008.1"/>
</dbReference>
<dbReference type="EMBL" id="JAMPKM010000008">
    <property type="protein sequence ID" value="MEP0818207.1"/>
    <property type="molecule type" value="Genomic_DNA"/>
</dbReference>
<sequence length="335" mass="36437">MAEAKPTILVTGGAGYIGSHAVLALQQAGYEVVVLDNLVYGHRDLVEQVLKVELVVGDTSDRVLLDQVFATHNIAAVMHFAAYAYVGESVTDPAKYYQNNVMGTLTLLEAMLAASIKQFVFSSTCATYGVPTTVPIPEDHPQQPINPYGASKLMVERILADFDVAYGLKSVCFRYFNAAGADPGGLLGEDHNPETHLLPLVLMTALGQRESVSIFGTDYPTPDGTCIRDYIHVADLATAHLLGLEYLLQGGNSEVFNLGNGNGFSVRQVIEVAQQVTGKSIAAVEHDRRPGDPPSLIGSGDKARSLLNWQPQYSSLHDILSHAWQWHQKRHRTCH</sequence>
<gene>
    <name evidence="12" type="primary">galE</name>
    <name evidence="12" type="ORF">NC998_13995</name>
</gene>
<evidence type="ECO:0000313" key="12">
    <source>
        <dbReference type="EMBL" id="MEP0818207.1"/>
    </source>
</evidence>